<evidence type="ECO:0000313" key="2">
    <source>
        <dbReference type="EMBL" id="CAB4703277.1"/>
    </source>
</evidence>
<organism evidence="2">
    <name type="scientific">freshwater metagenome</name>
    <dbReference type="NCBI Taxonomy" id="449393"/>
    <lineage>
        <taxon>unclassified sequences</taxon>
        <taxon>metagenomes</taxon>
        <taxon>ecological metagenomes</taxon>
    </lineage>
</organism>
<gene>
    <name evidence="2" type="ORF">UFOPK2625_00614</name>
</gene>
<proteinExistence type="predicted"/>
<dbReference type="EMBL" id="CAEZXZ010000075">
    <property type="protein sequence ID" value="CAB4703277.1"/>
    <property type="molecule type" value="Genomic_DNA"/>
</dbReference>
<protein>
    <submittedName>
        <fullName evidence="2">Unannotated protein</fullName>
    </submittedName>
</protein>
<feature type="region of interest" description="Disordered" evidence="1">
    <location>
        <begin position="120"/>
        <end position="142"/>
    </location>
</feature>
<accession>A0A6J6PWZ4</accession>
<name>A0A6J6PWZ4_9ZZZZ</name>
<reference evidence="2" key="1">
    <citation type="submission" date="2020-05" db="EMBL/GenBank/DDBJ databases">
        <authorList>
            <person name="Chiriac C."/>
            <person name="Salcher M."/>
            <person name="Ghai R."/>
            <person name="Kavagutti S V."/>
        </authorList>
    </citation>
    <scope>NUCLEOTIDE SEQUENCE</scope>
</reference>
<dbReference type="AlphaFoldDB" id="A0A6J6PWZ4"/>
<evidence type="ECO:0000256" key="1">
    <source>
        <dbReference type="SAM" id="MobiDB-lite"/>
    </source>
</evidence>
<sequence>MVRSVKRVRFAPIASSLRRAFSLRLRCFNTPAASSMNPRRSSGVACKIESSCPCPTMTCISRPIPESLSNSWTSRSRHCSPLIAYSEPPLRNKVREIVTSVYSIGKAPSELSIVNCTSARPSGARPEVPEKMTSSILPPRSDLAPCSPMTQASASTTFDLPDPFGPTTHVTPGSKCRVVEEAKDLKPFRVKVLRCTFLRWSGAGKALRTSSSHLILRAPALSPPLAPRARKT</sequence>